<dbReference type="PANTHER" id="PTHR43334">
    <property type="entry name" value="ACETATE--COA LIGASE [ADP-FORMING]"/>
    <property type="match status" value="1"/>
</dbReference>
<dbReference type="InterPro" id="IPR013815">
    <property type="entry name" value="ATP_grasp_subdomain_1"/>
</dbReference>
<dbReference type="Pfam" id="PF13380">
    <property type="entry name" value="CoA_binding_2"/>
    <property type="match status" value="1"/>
</dbReference>
<evidence type="ECO:0000256" key="1">
    <source>
        <dbReference type="ARBA" id="ARBA00022598"/>
    </source>
</evidence>
<keyword evidence="3" id="KW-0067">ATP-binding</keyword>
<dbReference type="InterPro" id="IPR036291">
    <property type="entry name" value="NAD(P)-bd_dom_sf"/>
</dbReference>
<dbReference type="InterPro" id="IPR016102">
    <property type="entry name" value="Succinyl-CoA_synth-like"/>
</dbReference>
<protein>
    <submittedName>
        <fullName evidence="5">Acetate--CoA ligase family protein</fullName>
    </submittedName>
</protein>
<dbReference type="PANTHER" id="PTHR43334:SF1">
    <property type="entry name" value="3-HYDROXYPROPIONATE--COA LIGASE [ADP-FORMING]"/>
    <property type="match status" value="1"/>
</dbReference>
<dbReference type="Gene3D" id="3.30.1490.20">
    <property type="entry name" value="ATP-grasp fold, A domain"/>
    <property type="match status" value="1"/>
</dbReference>
<dbReference type="Pfam" id="PF19045">
    <property type="entry name" value="Ligase_CoA_2"/>
    <property type="match status" value="1"/>
</dbReference>
<proteinExistence type="predicted"/>
<reference evidence="5 6" key="1">
    <citation type="submission" date="2024-10" db="EMBL/GenBank/DDBJ databases">
        <title>The Natural Products Discovery Center: Release of the First 8490 Sequenced Strains for Exploring Actinobacteria Biosynthetic Diversity.</title>
        <authorList>
            <person name="Kalkreuter E."/>
            <person name="Kautsar S.A."/>
            <person name="Yang D."/>
            <person name="Bader C.D."/>
            <person name="Teijaro C.N."/>
            <person name="Fluegel L."/>
            <person name="Davis C.M."/>
            <person name="Simpson J.R."/>
            <person name="Lauterbach L."/>
            <person name="Steele A.D."/>
            <person name="Gui C."/>
            <person name="Meng S."/>
            <person name="Li G."/>
            <person name="Viehrig K."/>
            <person name="Ye F."/>
            <person name="Su P."/>
            <person name="Kiefer A.F."/>
            <person name="Nichols A."/>
            <person name="Cepeda A.J."/>
            <person name="Yan W."/>
            <person name="Fan B."/>
            <person name="Jiang Y."/>
            <person name="Adhikari A."/>
            <person name="Zheng C.-J."/>
            <person name="Schuster L."/>
            <person name="Cowan T.M."/>
            <person name="Smanski M.J."/>
            <person name="Chevrette M.G."/>
            <person name="De Carvalho L.P.S."/>
            <person name="Shen B."/>
        </authorList>
    </citation>
    <scope>NUCLEOTIDE SEQUENCE [LARGE SCALE GENOMIC DNA]</scope>
    <source>
        <strain evidence="5 6">NPDC000087</strain>
    </source>
</reference>
<evidence type="ECO:0000313" key="5">
    <source>
        <dbReference type="EMBL" id="MFF5289568.1"/>
    </source>
</evidence>
<dbReference type="InterPro" id="IPR003781">
    <property type="entry name" value="CoA-bd"/>
</dbReference>
<dbReference type="InterPro" id="IPR032875">
    <property type="entry name" value="Succ_CoA_lig_flav_dom"/>
</dbReference>
<dbReference type="SUPFAM" id="SSF56059">
    <property type="entry name" value="Glutathione synthetase ATP-binding domain-like"/>
    <property type="match status" value="1"/>
</dbReference>
<dbReference type="Gene3D" id="3.40.50.720">
    <property type="entry name" value="NAD(P)-binding Rossmann-like Domain"/>
    <property type="match status" value="1"/>
</dbReference>
<dbReference type="Pfam" id="PF13607">
    <property type="entry name" value="Succ_CoA_lig"/>
    <property type="match status" value="1"/>
</dbReference>
<dbReference type="EMBL" id="JBIAZU010000002">
    <property type="protein sequence ID" value="MFF5289568.1"/>
    <property type="molecule type" value="Genomic_DNA"/>
</dbReference>
<keyword evidence="6" id="KW-1185">Reference proteome</keyword>
<keyword evidence="1 5" id="KW-0436">Ligase</keyword>
<name>A0ABW6W9C8_9ACTN</name>
<dbReference type="Gene3D" id="3.30.470.20">
    <property type="entry name" value="ATP-grasp fold, B domain"/>
    <property type="match status" value="1"/>
</dbReference>
<keyword evidence="2" id="KW-0547">Nucleotide-binding</keyword>
<dbReference type="SUPFAM" id="SSF51735">
    <property type="entry name" value="NAD(P)-binding Rossmann-fold domains"/>
    <property type="match status" value="1"/>
</dbReference>
<dbReference type="InterPro" id="IPR043938">
    <property type="entry name" value="Ligase_CoA_dom"/>
</dbReference>
<sequence>MTDLAVARWTRLGPVFSPDSIAVVGASATPYAIGNTVYANLRRDFPGRLYPVNPRRAEVLGDRAYPDVADLPEPVDLVIVLIPARDVPALLERCIAAGHRSAYIISSAFSEAGTDEGRAAQAAVSEIAARHAFPVVGPNCIGFMNGHRTTMANFSLQPDAERPLAGPVAIVSQSGGFGSFILNRAVVERARVGFFASTGNEADVTIADVIRYAVEQPEIGVIATFAEATRDPATLLEAARRAAELDKVIISVTPASSEAVARAALSHTASVVGSSQVYDAVCDQYGIVRAGSIAELIDYATFLQDGKRMRGRRIAVLTSSGGAGVLAASNVAETGLEMPELSPPLQARISPLMPSFGSARNPVDTTAAVTAMAPENWGLILGELCASDEIDAVMALVWGGDSDHADTVVKLYEQDKPIAPVVTIGPEKLADRGLPAFADPTRAIRALSAMAAVSARAPAGPPTHAVDQERADWARATLAEAAGEPIVLEATSKRVLARYGIPVTREVVCHTEDEAVAALAEIGGRVALKVQSYDLPHKSDSGGLVLGLATPDEVRAAYRRLARLGDGGVRLHSLLVQEMVPARLEMAIGMHRDPVFGPVVAVGLGGSLIEVIGEPALLHPPFTRERAVGLITRLAGGRITHAVRGLGADHIARLADAARGLATLALDLPELESVDINPVMVTDTGIVAADALMVLR</sequence>
<evidence type="ECO:0000256" key="2">
    <source>
        <dbReference type="ARBA" id="ARBA00022741"/>
    </source>
</evidence>
<accession>A0ABW6W9C8</accession>
<evidence type="ECO:0000259" key="4">
    <source>
        <dbReference type="SMART" id="SM00881"/>
    </source>
</evidence>
<dbReference type="InterPro" id="IPR051538">
    <property type="entry name" value="Acyl-CoA_Synth/Transferase"/>
</dbReference>
<dbReference type="SUPFAM" id="SSF52210">
    <property type="entry name" value="Succinyl-CoA synthetase domains"/>
    <property type="match status" value="2"/>
</dbReference>
<gene>
    <name evidence="5" type="ORF">ACFY35_09025</name>
</gene>
<dbReference type="SMART" id="SM00881">
    <property type="entry name" value="CoA_binding"/>
    <property type="match status" value="1"/>
</dbReference>
<dbReference type="GO" id="GO:0016874">
    <property type="term" value="F:ligase activity"/>
    <property type="evidence" value="ECO:0007669"/>
    <property type="project" value="UniProtKB-KW"/>
</dbReference>
<comment type="caution">
    <text evidence="5">The sequence shown here is derived from an EMBL/GenBank/DDBJ whole genome shotgun (WGS) entry which is preliminary data.</text>
</comment>
<feature type="domain" description="CoA-binding" evidence="4">
    <location>
        <begin position="15"/>
        <end position="109"/>
    </location>
</feature>
<evidence type="ECO:0000313" key="6">
    <source>
        <dbReference type="Proteomes" id="UP001602245"/>
    </source>
</evidence>
<dbReference type="Pfam" id="PF13549">
    <property type="entry name" value="ATP-grasp_5"/>
    <property type="match status" value="1"/>
</dbReference>
<dbReference type="RefSeq" id="WP_020518368.1">
    <property type="nucleotide sequence ID" value="NZ_JBIAZU010000002.1"/>
</dbReference>
<organism evidence="5 6">
    <name type="scientific">Paractinoplanes globisporus</name>
    <dbReference type="NCBI Taxonomy" id="113565"/>
    <lineage>
        <taxon>Bacteria</taxon>
        <taxon>Bacillati</taxon>
        <taxon>Actinomycetota</taxon>
        <taxon>Actinomycetes</taxon>
        <taxon>Micromonosporales</taxon>
        <taxon>Micromonosporaceae</taxon>
        <taxon>Paractinoplanes</taxon>
    </lineage>
</organism>
<dbReference type="Gene3D" id="3.40.50.261">
    <property type="entry name" value="Succinyl-CoA synthetase domains"/>
    <property type="match status" value="2"/>
</dbReference>
<evidence type="ECO:0000256" key="3">
    <source>
        <dbReference type="ARBA" id="ARBA00022840"/>
    </source>
</evidence>
<dbReference type="Proteomes" id="UP001602245">
    <property type="component" value="Unassembled WGS sequence"/>
</dbReference>